<protein>
    <recommendedName>
        <fullName evidence="2">TIR domain-containing protein</fullName>
    </recommendedName>
</protein>
<dbReference type="Pfam" id="PF01582">
    <property type="entry name" value="TIR"/>
    <property type="match status" value="1"/>
</dbReference>
<keyword evidence="1" id="KW-0520">NAD</keyword>
<dbReference type="FunFam" id="3.40.50.10140:FF:000007">
    <property type="entry name" value="Disease resistance protein (TIR-NBS-LRR class)"/>
    <property type="match status" value="1"/>
</dbReference>
<evidence type="ECO:0000313" key="4">
    <source>
        <dbReference type="Proteomes" id="UP001603857"/>
    </source>
</evidence>
<accession>A0ABD1LWU9</accession>
<feature type="domain" description="TIR" evidence="2">
    <location>
        <begin position="9"/>
        <end position="172"/>
    </location>
</feature>
<dbReference type="Gene3D" id="3.40.50.10140">
    <property type="entry name" value="Toll/interleukin-1 receptor homology (TIR) domain"/>
    <property type="match status" value="1"/>
</dbReference>
<dbReference type="InterPro" id="IPR000157">
    <property type="entry name" value="TIR_dom"/>
</dbReference>
<dbReference type="InterPro" id="IPR044974">
    <property type="entry name" value="Disease_R_plants"/>
</dbReference>
<sequence length="399" mass="45331">MSDSNTPPVKSEVFVSFRGKDIREGFLSHLNDTFERKQVKAFMNDRLVRGDEIWPSLVQAIEGSFISLIIFSQNYASSRWCLEELVTILKCKEKHGQIVIPVFYDVEPTHVRHQLGSYENAFAEHGRRYKTKVQTWRQALNKSADLSGIESSKFQNDAELLKGIVDLVLPRLDIHAVNFNGLVGIDTKIADVESLIRKSKEPKDIRLVGIWGMGGIGKTTLAEEVFNKLRVDDKYDGYSFLANERQQASKHGIIFLKERIFSELLGNAAKIATENSLPNDVVRRIGHMKVLIVLDDVNDSDHLEKLLGTLDNFGSGSRIIVTTRDEQVLKANKADDTYKLRELSSDKPLELFNLKAFSKSDCLREHDELSKRIVDYAKGVPLVLKVLAHHLQKKEKEVW</sequence>
<proteinExistence type="predicted"/>
<dbReference type="InterPro" id="IPR042197">
    <property type="entry name" value="Apaf_helical"/>
</dbReference>
<dbReference type="EMBL" id="JBGMDY010000007">
    <property type="protein sequence ID" value="KAL2327976.1"/>
    <property type="molecule type" value="Genomic_DNA"/>
</dbReference>
<keyword evidence="4" id="KW-1185">Reference proteome</keyword>
<dbReference type="SMART" id="SM00255">
    <property type="entry name" value="TIR"/>
    <property type="match status" value="1"/>
</dbReference>
<name>A0ABD1LWU9_9FABA</name>
<gene>
    <name evidence="3" type="ORF">Fmac_021403</name>
</gene>
<dbReference type="InterPro" id="IPR027417">
    <property type="entry name" value="P-loop_NTPase"/>
</dbReference>
<dbReference type="AlphaFoldDB" id="A0ABD1LWU9"/>
<reference evidence="3 4" key="1">
    <citation type="submission" date="2024-08" db="EMBL/GenBank/DDBJ databases">
        <title>Insights into the chromosomal genome structure of Flemingia macrophylla.</title>
        <authorList>
            <person name="Ding Y."/>
            <person name="Zhao Y."/>
            <person name="Bi W."/>
            <person name="Wu M."/>
            <person name="Zhao G."/>
            <person name="Gong Y."/>
            <person name="Li W."/>
            <person name="Zhang P."/>
        </authorList>
    </citation>
    <scope>NUCLEOTIDE SEQUENCE [LARGE SCALE GENOMIC DNA]</scope>
    <source>
        <strain evidence="3">DYQJB</strain>
        <tissue evidence="3">Leaf</tissue>
    </source>
</reference>
<dbReference type="Pfam" id="PF00931">
    <property type="entry name" value="NB-ARC"/>
    <property type="match status" value="1"/>
</dbReference>
<dbReference type="PANTHER" id="PTHR11017">
    <property type="entry name" value="LEUCINE-RICH REPEAT-CONTAINING PROTEIN"/>
    <property type="match status" value="1"/>
</dbReference>
<dbReference type="PANTHER" id="PTHR11017:SF263">
    <property type="entry name" value="ADP-RIBOSYL CYCLASE_CYCLIC ADP-RIBOSE HYDROLASE"/>
    <property type="match status" value="1"/>
</dbReference>
<comment type="caution">
    <text evidence="3">The sequence shown here is derived from an EMBL/GenBank/DDBJ whole genome shotgun (WGS) entry which is preliminary data.</text>
</comment>
<organism evidence="3 4">
    <name type="scientific">Flemingia macrophylla</name>
    <dbReference type="NCBI Taxonomy" id="520843"/>
    <lineage>
        <taxon>Eukaryota</taxon>
        <taxon>Viridiplantae</taxon>
        <taxon>Streptophyta</taxon>
        <taxon>Embryophyta</taxon>
        <taxon>Tracheophyta</taxon>
        <taxon>Spermatophyta</taxon>
        <taxon>Magnoliopsida</taxon>
        <taxon>eudicotyledons</taxon>
        <taxon>Gunneridae</taxon>
        <taxon>Pentapetalae</taxon>
        <taxon>rosids</taxon>
        <taxon>fabids</taxon>
        <taxon>Fabales</taxon>
        <taxon>Fabaceae</taxon>
        <taxon>Papilionoideae</taxon>
        <taxon>50 kb inversion clade</taxon>
        <taxon>NPAAA clade</taxon>
        <taxon>indigoferoid/millettioid clade</taxon>
        <taxon>Phaseoleae</taxon>
        <taxon>Flemingia</taxon>
    </lineage>
</organism>
<dbReference type="Gene3D" id="1.10.8.430">
    <property type="entry name" value="Helical domain of apoptotic protease-activating factors"/>
    <property type="match status" value="1"/>
</dbReference>
<evidence type="ECO:0000313" key="3">
    <source>
        <dbReference type="EMBL" id="KAL2327976.1"/>
    </source>
</evidence>
<dbReference type="InterPro" id="IPR035897">
    <property type="entry name" value="Toll_tir_struct_dom_sf"/>
</dbReference>
<dbReference type="PROSITE" id="PS50104">
    <property type="entry name" value="TIR"/>
    <property type="match status" value="1"/>
</dbReference>
<dbReference type="Proteomes" id="UP001603857">
    <property type="component" value="Unassembled WGS sequence"/>
</dbReference>
<dbReference type="Gene3D" id="3.40.50.300">
    <property type="entry name" value="P-loop containing nucleotide triphosphate hydrolases"/>
    <property type="match status" value="1"/>
</dbReference>
<dbReference type="PRINTS" id="PR00364">
    <property type="entry name" value="DISEASERSIST"/>
</dbReference>
<evidence type="ECO:0000259" key="2">
    <source>
        <dbReference type="PROSITE" id="PS50104"/>
    </source>
</evidence>
<dbReference type="SUPFAM" id="SSF52540">
    <property type="entry name" value="P-loop containing nucleoside triphosphate hydrolases"/>
    <property type="match status" value="1"/>
</dbReference>
<evidence type="ECO:0000256" key="1">
    <source>
        <dbReference type="ARBA" id="ARBA00023027"/>
    </source>
</evidence>
<dbReference type="InterPro" id="IPR002182">
    <property type="entry name" value="NB-ARC"/>
</dbReference>
<dbReference type="SUPFAM" id="SSF52200">
    <property type="entry name" value="Toll/Interleukin receptor TIR domain"/>
    <property type="match status" value="1"/>
</dbReference>